<protein>
    <submittedName>
        <fullName evidence="1">Uncharacterized protein</fullName>
    </submittedName>
</protein>
<name>A0A3B4V6J4_SERDU</name>
<organism evidence="1 2">
    <name type="scientific">Seriola dumerili</name>
    <name type="common">Greater amberjack</name>
    <name type="synonym">Caranx dumerili</name>
    <dbReference type="NCBI Taxonomy" id="41447"/>
    <lineage>
        <taxon>Eukaryota</taxon>
        <taxon>Metazoa</taxon>
        <taxon>Chordata</taxon>
        <taxon>Craniata</taxon>
        <taxon>Vertebrata</taxon>
        <taxon>Euteleostomi</taxon>
        <taxon>Actinopterygii</taxon>
        <taxon>Neopterygii</taxon>
        <taxon>Teleostei</taxon>
        <taxon>Neoteleostei</taxon>
        <taxon>Acanthomorphata</taxon>
        <taxon>Carangaria</taxon>
        <taxon>Carangiformes</taxon>
        <taxon>Carangidae</taxon>
        <taxon>Seriola</taxon>
    </lineage>
</organism>
<sequence>MMKLRLPPCTLLGHPNPYRTVPGNTLHLRHRNSLHFRCPHLPRRKLRMTHPKHACQRCILLLYLHLPSHWPRTLLWILPL</sequence>
<reference evidence="1" key="2">
    <citation type="submission" date="2025-09" db="UniProtKB">
        <authorList>
            <consortium name="Ensembl"/>
        </authorList>
    </citation>
    <scope>IDENTIFICATION</scope>
</reference>
<evidence type="ECO:0000313" key="2">
    <source>
        <dbReference type="Proteomes" id="UP000261420"/>
    </source>
</evidence>
<dbReference type="Ensembl" id="ENSSDUT00000026813.1">
    <property type="protein sequence ID" value="ENSSDUP00000026341.1"/>
    <property type="gene ID" value="ENSSDUG00000019105.1"/>
</dbReference>
<accession>A0A3B4V6J4</accession>
<dbReference type="OMA" id="PNTHTTR"/>
<dbReference type="Proteomes" id="UP000261420">
    <property type="component" value="Unplaced"/>
</dbReference>
<reference evidence="1" key="1">
    <citation type="submission" date="2025-08" db="UniProtKB">
        <authorList>
            <consortium name="Ensembl"/>
        </authorList>
    </citation>
    <scope>IDENTIFICATION</scope>
</reference>
<dbReference type="GeneTree" id="ENSGT01130000281149"/>
<dbReference type="AlphaFoldDB" id="A0A3B4V6J4"/>
<proteinExistence type="predicted"/>
<keyword evidence="2" id="KW-1185">Reference proteome</keyword>
<evidence type="ECO:0000313" key="1">
    <source>
        <dbReference type="Ensembl" id="ENSSDUP00000026341.1"/>
    </source>
</evidence>